<dbReference type="PANTHER" id="PTHR35385:SF2">
    <property type="entry name" value="PROTEIN B, PUTATIVE-RELATED"/>
    <property type="match status" value="1"/>
</dbReference>
<feature type="non-terminal residue" evidence="1">
    <location>
        <position position="1"/>
    </location>
</feature>
<evidence type="ECO:0000313" key="1">
    <source>
        <dbReference type="EMBL" id="CAG8854818.1"/>
    </source>
</evidence>
<evidence type="ECO:0000313" key="2">
    <source>
        <dbReference type="Proteomes" id="UP000789901"/>
    </source>
</evidence>
<keyword evidence="2" id="KW-1185">Reference proteome</keyword>
<name>A0ABN7XKD9_GIGMA</name>
<dbReference type="Proteomes" id="UP000789901">
    <property type="component" value="Unassembled WGS sequence"/>
</dbReference>
<comment type="caution">
    <text evidence="1">The sequence shown here is derived from an EMBL/GenBank/DDBJ whole genome shotgun (WGS) entry which is preliminary data.</text>
</comment>
<feature type="non-terminal residue" evidence="1">
    <location>
        <position position="210"/>
    </location>
</feature>
<sequence>EVRNKYIELFTDGHSLATALYAYEDNLYLCANHDQELMQLLADCAQNPDYGYVLNLFKQYHNEYLGGTNGKSMFQRLTHEVNTYNNSGKGYAVFQEYDSQAGKAFILCIVTNLMIRVHEKIRQSGEICYVDALASFEPLNISITLLYTSCISEALPLGLLVTSNELEATLKRGLSLLKTLLPQYAFFGRGPNVGPMVFLTDDSSAERNAL</sequence>
<gene>
    <name evidence="1" type="ORF">GMARGA_LOCUS43639</name>
</gene>
<dbReference type="PANTHER" id="PTHR35385">
    <property type="entry name" value="PROTEIN B, PUTATIVE-RELATED-RELATED"/>
    <property type="match status" value="1"/>
</dbReference>
<organism evidence="1 2">
    <name type="scientific">Gigaspora margarita</name>
    <dbReference type="NCBI Taxonomy" id="4874"/>
    <lineage>
        <taxon>Eukaryota</taxon>
        <taxon>Fungi</taxon>
        <taxon>Fungi incertae sedis</taxon>
        <taxon>Mucoromycota</taxon>
        <taxon>Glomeromycotina</taxon>
        <taxon>Glomeromycetes</taxon>
        <taxon>Diversisporales</taxon>
        <taxon>Gigasporaceae</taxon>
        <taxon>Gigaspora</taxon>
    </lineage>
</organism>
<proteinExistence type="predicted"/>
<reference evidence="1 2" key="1">
    <citation type="submission" date="2021-06" db="EMBL/GenBank/DDBJ databases">
        <authorList>
            <person name="Kallberg Y."/>
            <person name="Tangrot J."/>
            <person name="Rosling A."/>
        </authorList>
    </citation>
    <scope>NUCLEOTIDE SEQUENCE [LARGE SCALE GENOMIC DNA]</scope>
    <source>
        <strain evidence="1 2">120-4 pot B 10/14</strain>
    </source>
</reference>
<dbReference type="EMBL" id="CAJVQB010142735">
    <property type="protein sequence ID" value="CAG8854818.1"/>
    <property type="molecule type" value="Genomic_DNA"/>
</dbReference>
<protein>
    <submittedName>
        <fullName evidence="1">34074_t:CDS:1</fullName>
    </submittedName>
</protein>
<accession>A0ABN7XKD9</accession>